<protein>
    <recommendedName>
        <fullName evidence="3">Glycosyltransferase</fullName>
    </recommendedName>
</protein>
<proteinExistence type="predicted"/>
<dbReference type="Gene3D" id="3.90.550.10">
    <property type="entry name" value="Spore Coat Polysaccharide Biosynthesis Protein SpsA, Chain A"/>
    <property type="match status" value="1"/>
</dbReference>
<dbReference type="KEGG" id="cag:Cagg_1931"/>
<dbReference type="STRING" id="326427.Cagg_1931"/>
<dbReference type="NCBIfam" id="TIGR04282">
    <property type="entry name" value="glyco_like_cofC"/>
    <property type="match status" value="1"/>
</dbReference>
<dbReference type="AlphaFoldDB" id="B8GBJ8"/>
<evidence type="ECO:0000313" key="1">
    <source>
        <dbReference type="EMBL" id="ACL24826.1"/>
    </source>
</evidence>
<dbReference type="OrthoDB" id="9810303at2"/>
<sequence>MHQRNRSNPNSDQRAVSMLPTLVMMARRPEPGRVNTRLCPPLTATQAASLYELFLRDLVAMMRTVPNTRSLIAYAPTDAAEYFAALAPDIARRPQIGRDLGERLAAITTELLAEGTSAVVVIGSDSPSLPPTLIGQALAELERGADLVLGPADDGGYYLVGLRRIAPSLFTEVIMSTPTVLRDTLAVAERLGLGAALIEPWYDIDTIADLHRLRADPAPLPYSRPLLETLLRNLYPKHP</sequence>
<dbReference type="PANTHER" id="PTHR36529:SF1">
    <property type="entry name" value="GLYCOSYLTRANSFERASE"/>
    <property type="match status" value="1"/>
</dbReference>
<dbReference type="RefSeq" id="WP_015940685.1">
    <property type="nucleotide sequence ID" value="NC_011831.1"/>
</dbReference>
<evidence type="ECO:0000313" key="2">
    <source>
        <dbReference type="Proteomes" id="UP000002508"/>
    </source>
</evidence>
<keyword evidence="2" id="KW-1185">Reference proteome</keyword>
<dbReference type="eggNOG" id="COG3222">
    <property type="taxonomic scope" value="Bacteria"/>
</dbReference>
<dbReference type="InterPro" id="IPR029044">
    <property type="entry name" value="Nucleotide-diphossugar_trans"/>
</dbReference>
<accession>B8GBJ8</accession>
<dbReference type="SUPFAM" id="SSF53448">
    <property type="entry name" value="Nucleotide-diphospho-sugar transferases"/>
    <property type="match status" value="1"/>
</dbReference>
<dbReference type="Pfam" id="PF09837">
    <property type="entry name" value="DUF2064"/>
    <property type="match status" value="1"/>
</dbReference>
<gene>
    <name evidence="1" type="ordered locus">Cagg_1931</name>
</gene>
<name>B8GBJ8_CHLAD</name>
<dbReference type="EMBL" id="CP001337">
    <property type="protein sequence ID" value="ACL24826.1"/>
    <property type="molecule type" value="Genomic_DNA"/>
</dbReference>
<dbReference type="InterPro" id="IPR018641">
    <property type="entry name" value="Trfase_1_rSAM/seldom-assoc"/>
</dbReference>
<dbReference type="PANTHER" id="PTHR36529">
    <property type="entry name" value="SLL1095 PROTEIN"/>
    <property type="match status" value="1"/>
</dbReference>
<dbReference type="Proteomes" id="UP000002508">
    <property type="component" value="Chromosome"/>
</dbReference>
<organism evidence="1 2">
    <name type="scientific">Chloroflexus aggregans (strain MD-66 / DSM 9485)</name>
    <dbReference type="NCBI Taxonomy" id="326427"/>
    <lineage>
        <taxon>Bacteria</taxon>
        <taxon>Bacillati</taxon>
        <taxon>Chloroflexota</taxon>
        <taxon>Chloroflexia</taxon>
        <taxon>Chloroflexales</taxon>
        <taxon>Chloroflexineae</taxon>
        <taxon>Chloroflexaceae</taxon>
        <taxon>Chloroflexus</taxon>
    </lineage>
</organism>
<reference evidence="1" key="1">
    <citation type="submission" date="2008-12" db="EMBL/GenBank/DDBJ databases">
        <title>Complete sequence of Chloroflexus aggregans DSM 9485.</title>
        <authorList>
            <consortium name="US DOE Joint Genome Institute"/>
            <person name="Lucas S."/>
            <person name="Copeland A."/>
            <person name="Lapidus A."/>
            <person name="Glavina del Rio T."/>
            <person name="Dalin E."/>
            <person name="Tice H."/>
            <person name="Pitluck S."/>
            <person name="Foster B."/>
            <person name="Larimer F."/>
            <person name="Land M."/>
            <person name="Hauser L."/>
            <person name="Kyrpides N."/>
            <person name="Mikhailova N."/>
            <person name="Bryant D."/>
            <person name="Richardson P."/>
        </authorList>
    </citation>
    <scope>NUCLEOTIDE SEQUENCE</scope>
    <source>
        <strain evidence="1">DSM 9485</strain>
    </source>
</reference>
<dbReference type="HOGENOM" id="CLU_075662_1_0_0"/>
<evidence type="ECO:0008006" key="3">
    <source>
        <dbReference type="Google" id="ProtNLM"/>
    </source>
</evidence>